<accession>A0AAE1LNX4</accession>
<dbReference type="SUPFAM" id="SSF57850">
    <property type="entry name" value="RING/U-box"/>
    <property type="match status" value="1"/>
</dbReference>
<dbReference type="PROSITE" id="PS50089">
    <property type="entry name" value="ZF_RING_2"/>
    <property type="match status" value="1"/>
</dbReference>
<reference evidence="6" key="2">
    <citation type="journal article" date="2023" name="BMC Genomics">
        <title>Pest status, molecular evolution, and epigenetic factors derived from the genome assembly of Frankliniella fusca, a thysanopteran phytovirus vector.</title>
        <authorList>
            <person name="Catto M.A."/>
            <person name="Labadie P.E."/>
            <person name="Jacobson A.L."/>
            <person name="Kennedy G.G."/>
            <person name="Srinivasan R."/>
            <person name="Hunt B.G."/>
        </authorList>
    </citation>
    <scope>NUCLEOTIDE SEQUENCE</scope>
    <source>
        <strain evidence="6">PL_HMW_Pooled</strain>
    </source>
</reference>
<reference evidence="6" key="1">
    <citation type="submission" date="2021-07" db="EMBL/GenBank/DDBJ databases">
        <authorList>
            <person name="Catto M.A."/>
            <person name="Jacobson A."/>
            <person name="Kennedy G."/>
            <person name="Labadie P."/>
            <person name="Hunt B.G."/>
            <person name="Srinivasan R."/>
        </authorList>
    </citation>
    <scope>NUCLEOTIDE SEQUENCE</scope>
    <source>
        <strain evidence="6">PL_HMW_Pooled</strain>
        <tissue evidence="6">Head</tissue>
    </source>
</reference>
<dbReference type="AlphaFoldDB" id="A0AAE1LNX4"/>
<evidence type="ECO:0000313" key="7">
    <source>
        <dbReference type="Proteomes" id="UP001219518"/>
    </source>
</evidence>
<keyword evidence="1 3" id="KW-0863">Zinc-finger</keyword>
<dbReference type="InterPro" id="IPR001841">
    <property type="entry name" value="Znf_RING"/>
</dbReference>
<evidence type="ECO:0000259" key="5">
    <source>
        <dbReference type="PROSITE" id="PS50089"/>
    </source>
</evidence>
<sequence length="298" mass="32872">CQYPRSSPLLAFLKSRRSLRYCGVATRGSGGLGSLDRNRPPSANVSSARPDELPLVGSRGPFLALPWKEEASVQESKAVSEPELPRVSGRLQQRRRLRAQPQPESENSDIDDPLPKTSKKATSSRVDDTKTLSEIAELLANPSTSKRKVAAPAKKAGKRTGASTRTKVKQSIESEEELEETLNTQDDQLDGPKFSDHVIVISDGEQDAGDMIYQNEDASLSPYNGDYEGREQPKCDYDCVICFATWKPGDYKGILLNCKCSNFCFHCAVDIFEKGFRCPLDRKEIIKVESALVEAPTS</sequence>
<feature type="non-terminal residue" evidence="6">
    <location>
        <position position="298"/>
    </location>
</feature>
<feature type="compositionally biased region" description="Polar residues" evidence="4">
    <location>
        <begin position="161"/>
        <end position="171"/>
    </location>
</feature>
<keyword evidence="7" id="KW-1185">Reference proteome</keyword>
<proteinExistence type="predicted"/>
<feature type="region of interest" description="Disordered" evidence="4">
    <location>
        <begin position="71"/>
        <end position="193"/>
    </location>
</feature>
<gene>
    <name evidence="6" type="ORF">KUF71_013768</name>
</gene>
<dbReference type="Gene3D" id="3.30.40.10">
    <property type="entry name" value="Zinc/RING finger domain, C3HC4 (zinc finger)"/>
    <property type="match status" value="1"/>
</dbReference>
<name>A0AAE1LNX4_9NEOP</name>
<feature type="region of interest" description="Disordered" evidence="4">
    <location>
        <begin position="26"/>
        <end position="59"/>
    </location>
</feature>
<dbReference type="InterPro" id="IPR013083">
    <property type="entry name" value="Znf_RING/FYVE/PHD"/>
</dbReference>
<keyword evidence="2" id="KW-0862">Zinc</keyword>
<dbReference type="Proteomes" id="UP001219518">
    <property type="component" value="Unassembled WGS sequence"/>
</dbReference>
<evidence type="ECO:0000256" key="3">
    <source>
        <dbReference type="PROSITE-ProRule" id="PRU00175"/>
    </source>
</evidence>
<organism evidence="6 7">
    <name type="scientific">Frankliniella fusca</name>
    <dbReference type="NCBI Taxonomy" id="407009"/>
    <lineage>
        <taxon>Eukaryota</taxon>
        <taxon>Metazoa</taxon>
        <taxon>Ecdysozoa</taxon>
        <taxon>Arthropoda</taxon>
        <taxon>Hexapoda</taxon>
        <taxon>Insecta</taxon>
        <taxon>Pterygota</taxon>
        <taxon>Neoptera</taxon>
        <taxon>Paraneoptera</taxon>
        <taxon>Thysanoptera</taxon>
        <taxon>Terebrantia</taxon>
        <taxon>Thripoidea</taxon>
        <taxon>Thripidae</taxon>
        <taxon>Frankliniella</taxon>
    </lineage>
</organism>
<dbReference type="EMBL" id="JAHWGI010001231">
    <property type="protein sequence ID" value="KAK3925519.1"/>
    <property type="molecule type" value="Genomic_DNA"/>
</dbReference>
<evidence type="ECO:0000256" key="2">
    <source>
        <dbReference type="ARBA" id="ARBA00022833"/>
    </source>
</evidence>
<keyword evidence="1 3" id="KW-0479">Metal-binding</keyword>
<protein>
    <submittedName>
        <fullName evidence="6">E3 ubiquitin-protein ligase NEURL3</fullName>
    </submittedName>
</protein>
<dbReference type="GO" id="GO:0008270">
    <property type="term" value="F:zinc ion binding"/>
    <property type="evidence" value="ECO:0007669"/>
    <property type="project" value="UniProtKB-KW"/>
</dbReference>
<feature type="domain" description="RING-type" evidence="5">
    <location>
        <begin position="239"/>
        <end position="282"/>
    </location>
</feature>
<evidence type="ECO:0000313" key="6">
    <source>
        <dbReference type="EMBL" id="KAK3925519.1"/>
    </source>
</evidence>
<comment type="caution">
    <text evidence="6">The sequence shown here is derived from an EMBL/GenBank/DDBJ whole genome shotgun (WGS) entry which is preliminary data.</text>
</comment>
<evidence type="ECO:0000256" key="4">
    <source>
        <dbReference type="SAM" id="MobiDB-lite"/>
    </source>
</evidence>
<evidence type="ECO:0000256" key="1">
    <source>
        <dbReference type="ARBA" id="ARBA00022771"/>
    </source>
</evidence>